<accession>A0A6J7XLF9</accession>
<organism evidence="4">
    <name type="scientific">uncultured Caudovirales phage</name>
    <dbReference type="NCBI Taxonomy" id="2100421"/>
    <lineage>
        <taxon>Viruses</taxon>
        <taxon>Duplodnaviria</taxon>
        <taxon>Heunggongvirae</taxon>
        <taxon>Uroviricota</taxon>
        <taxon>Caudoviricetes</taxon>
        <taxon>Peduoviridae</taxon>
        <taxon>Maltschvirus</taxon>
        <taxon>Maltschvirus maltsch</taxon>
    </lineage>
</organism>
<gene>
    <name evidence="2" type="ORF">UFOVP1276_20</name>
    <name evidence="3" type="ORF">UFOVP1403_46</name>
    <name evidence="4" type="ORF">UFOVP1507_30</name>
    <name evidence="1" type="ORF">UFOVP875_51</name>
</gene>
<evidence type="ECO:0000313" key="2">
    <source>
        <dbReference type="EMBL" id="CAB4195033.1"/>
    </source>
</evidence>
<proteinExistence type="predicted"/>
<evidence type="ECO:0000313" key="1">
    <source>
        <dbReference type="EMBL" id="CAB4168232.1"/>
    </source>
</evidence>
<evidence type="ECO:0000313" key="3">
    <source>
        <dbReference type="EMBL" id="CAB4205220.1"/>
    </source>
</evidence>
<dbReference type="EMBL" id="LR797358">
    <property type="protein sequence ID" value="CAB4205220.1"/>
    <property type="molecule type" value="Genomic_DNA"/>
</dbReference>
<protein>
    <submittedName>
        <fullName evidence="4">Uncharacterized protein</fullName>
    </submittedName>
</protein>
<dbReference type="EMBL" id="LR798457">
    <property type="protein sequence ID" value="CAB5238094.1"/>
    <property type="molecule type" value="Genomic_DNA"/>
</dbReference>
<name>A0A6J7XLF9_9CAUD</name>
<sequence>MKGVPLRLAAQIHNDLQDLTFALEYDEHGAHTHVPERIQEYLGKLYINTKLLHETLKGETHATTS</sequence>
<dbReference type="EMBL" id="LR796819">
    <property type="protein sequence ID" value="CAB4168232.1"/>
    <property type="molecule type" value="Genomic_DNA"/>
</dbReference>
<dbReference type="EMBL" id="LR797223">
    <property type="protein sequence ID" value="CAB4195033.1"/>
    <property type="molecule type" value="Genomic_DNA"/>
</dbReference>
<evidence type="ECO:0000313" key="4">
    <source>
        <dbReference type="EMBL" id="CAB5238094.1"/>
    </source>
</evidence>
<reference evidence="4" key="1">
    <citation type="submission" date="2020-05" db="EMBL/GenBank/DDBJ databases">
        <authorList>
            <person name="Chiriac C."/>
            <person name="Salcher M."/>
            <person name="Ghai R."/>
            <person name="Kavagutti S V."/>
        </authorList>
    </citation>
    <scope>NUCLEOTIDE SEQUENCE</scope>
</reference>